<evidence type="ECO:0000256" key="6">
    <source>
        <dbReference type="ARBA" id="ARBA00023004"/>
    </source>
</evidence>
<evidence type="ECO:0000256" key="1">
    <source>
        <dbReference type="ARBA" id="ARBA00001971"/>
    </source>
</evidence>
<dbReference type="PANTHER" id="PTHR24286:SF24">
    <property type="entry name" value="LANOSTEROL 14-ALPHA DEMETHYLASE"/>
    <property type="match status" value="1"/>
</dbReference>
<evidence type="ECO:0000256" key="3">
    <source>
        <dbReference type="ARBA" id="ARBA00022617"/>
    </source>
</evidence>
<comment type="caution">
    <text evidence="8">The sequence shown here is derived from an EMBL/GenBank/DDBJ whole genome shotgun (WGS) entry which is preliminary data.</text>
</comment>
<keyword evidence="6" id="KW-0408">Iron</keyword>
<evidence type="ECO:0000256" key="7">
    <source>
        <dbReference type="ARBA" id="ARBA00023033"/>
    </source>
</evidence>
<gene>
    <name evidence="8" type="primary">cypC</name>
    <name evidence="8" type="ORF">GCM10009682_01450</name>
</gene>
<protein>
    <submittedName>
        <fullName evidence="8">Fatty-acid peroxygenase</fullName>
    </submittedName>
</protein>
<dbReference type="Gene3D" id="1.10.630.10">
    <property type="entry name" value="Cytochrome P450"/>
    <property type="match status" value="1"/>
</dbReference>
<keyword evidence="4" id="KW-0479">Metal-binding</keyword>
<proteinExistence type="inferred from homology"/>
<dbReference type="PANTHER" id="PTHR24286">
    <property type="entry name" value="CYTOCHROME P450 26"/>
    <property type="match status" value="1"/>
</dbReference>
<dbReference type="SUPFAM" id="SSF48264">
    <property type="entry name" value="Cytochrome P450"/>
    <property type="match status" value="1"/>
</dbReference>
<reference evidence="8 9" key="1">
    <citation type="journal article" date="2019" name="Int. J. Syst. Evol. Microbiol.">
        <title>The Global Catalogue of Microorganisms (GCM) 10K type strain sequencing project: providing services to taxonomists for standard genome sequencing and annotation.</title>
        <authorList>
            <consortium name="The Broad Institute Genomics Platform"/>
            <consortium name="The Broad Institute Genome Sequencing Center for Infectious Disease"/>
            <person name="Wu L."/>
            <person name="Ma J."/>
        </authorList>
    </citation>
    <scope>NUCLEOTIDE SEQUENCE [LARGE SCALE GENOMIC DNA]</scope>
    <source>
        <strain evidence="8 9">JCM 13250</strain>
    </source>
</reference>
<comment type="cofactor">
    <cofactor evidence="1">
        <name>heme</name>
        <dbReference type="ChEBI" id="CHEBI:30413"/>
    </cofactor>
</comment>
<dbReference type="InterPro" id="IPR036396">
    <property type="entry name" value="Cyt_P450_sf"/>
</dbReference>
<dbReference type="Proteomes" id="UP001500218">
    <property type="component" value="Unassembled WGS sequence"/>
</dbReference>
<evidence type="ECO:0000313" key="8">
    <source>
        <dbReference type="EMBL" id="GAA1783114.1"/>
    </source>
</evidence>
<dbReference type="InterPro" id="IPR002401">
    <property type="entry name" value="Cyt_P450_E_grp-I"/>
</dbReference>
<keyword evidence="3" id="KW-0349">Heme</keyword>
<comment type="similarity">
    <text evidence="2">Belongs to the cytochrome P450 family.</text>
</comment>
<accession>A0ABN2LCT6</accession>
<keyword evidence="9" id="KW-1185">Reference proteome</keyword>
<evidence type="ECO:0000256" key="4">
    <source>
        <dbReference type="ARBA" id="ARBA00022723"/>
    </source>
</evidence>
<dbReference type="PRINTS" id="PR00463">
    <property type="entry name" value="EP450I"/>
</dbReference>
<evidence type="ECO:0000256" key="5">
    <source>
        <dbReference type="ARBA" id="ARBA00023002"/>
    </source>
</evidence>
<dbReference type="RefSeq" id="WP_344125063.1">
    <property type="nucleotide sequence ID" value="NZ_BAAALT010000003.1"/>
</dbReference>
<keyword evidence="7" id="KW-0503">Monooxygenase</keyword>
<dbReference type="Pfam" id="PF00067">
    <property type="entry name" value="p450"/>
    <property type="match status" value="1"/>
</dbReference>
<keyword evidence="5" id="KW-0560">Oxidoreductase</keyword>
<organism evidence="8 9">
    <name type="scientific">Luedemannella flava</name>
    <dbReference type="NCBI Taxonomy" id="349316"/>
    <lineage>
        <taxon>Bacteria</taxon>
        <taxon>Bacillati</taxon>
        <taxon>Actinomycetota</taxon>
        <taxon>Actinomycetes</taxon>
        <taxon>Micromonosporales</taxon>
        <taxon>Micromonosporaceae</taxon>
        <taxon>Luedemannella</taxon>
    </lineage>
</organism>
<sequence>MGDDTLRLLWHGYLYPARRMGDAEICRTRLLLRPTVLLRGPDAARLFYDPSRFGREGAMPEPGRRTLVGVGGVQGLDGERHRHRKAMLLSLLSDERRADLLELIAGEWAAALPGWRRQARVVLADELPPILCRAVCQWAGVPLPVDEVTKRTGQLQAMIDGPLSVGPRHWAARRARREAEGWLVELVTAVRDGSVTPSSGSALAVVAAHREPDGQPLDARVAAVELLNLLRSTVAVERYVVFAAHALHHHPELRARLVDGDLDPVDFGHEVRRRYPFFPAVAAVATQPFTWRGEVVRRGDRALLDLYGTNHDPRVWADPYRFDPDRFAGAMPDPYAFVPQGGGDTATGHRCAGEALTAQILALAVGTLACSMSYRVPPQDLRISLARVPTRPASGFVLTHVEVHAPVTVDLSRRR</sequence>
<dbReference type="EMBL" id="BAAALT010000003">
    <property type="protein sequence ID" value="GAA1783114.1"/>
    <property type="molecule type" value="Genomic_DNA"/>
</dbReference>
<name>A0ABN2LCT6_9ACTN</name>
<dbReference type="InterPro" id="IPR001128">
    <property type="entry name" value="Cyt_P450"/>
</dbReference>
<dbReference type="CDD" id="cd11067">
    <property type="entry name" value="CYP152"/>
    <property type="match status" value="1"/>
</dbReference>
<evidence type="ECO:0000256" key="2">
    <source>
        <dbReference type="ARBA" id="ARBA00010617"/>
    </source>
</evidence>
<evidence type="ECO:0000313" key="9">
    <source>
        <dbReference type="Proteomes" id="UP001500218"/>
    </source>
</evidence>